<keyword evidence="2" id="KW-0614">Plasmid</keyword>
<geneLocation type="plasmid" evidence="2">
    <name>pCBMA213_1</name>
</geneLocation>
<dbReference type="EMBL" id="MF600313">
    <property type="protein sequence ID" value="AVN58408.1"/>
    <property type="molecule type" value="Genomic_DNA"/>
</dbReference>
<name>A0A343VR84_9MYCO</name>
<sequence length="172" mass="18635">MTQTLHGTGLTARARTFEAQAGVRQTEAGELINLLCNEIDSAERFLAHLVSVAIGERCELTAEPSAHRQLGRCASEAVAIRWEDGFADDVCDRHAQLARERGALVIAPQRHNGETRSEAPNRDAGGSNNDRAPHETNVGGTPPLDVPADAISRDMRARTDIGPLRRRPCGPR</sequence>
<reference evidence="2" key="1">
    <citation type="journal article" date="2018" name="Front. Microbiol.">
        <title>Beyond the Limits: tRNA Array Units in Mycobacterium Genomes.</title>
        <authorList>
            <person name="Morgado S.M."/>
            <person name="Vicente A.C."/>
        </authorList>
    </citation>
    <scope>NUCLEOTIDE SEQUENCE</scope>
    <source>
        <strain evidence="2">CBMA 213</strain>
        <plasmid evidence="2">pCBMA213_1</plasmid>
    </source>
</reference>
<dbReference type="AlphaFoldDB" id="A0A343VR84"/>
<feature type="region of interest" description="Disordered" evidence="1">
    <location>
        <begin position="107"/>
        <end position="172"/>
    </location>
</feature>
<organism evidence="2">
    <name type="scientific">Mycolicibacterium sp. CBMA 213</name>
    <dbReference type="NCBI Taxonomy" id="1968788"/>
    <lineage>
        <taxon>Bacteria</taxon>
        <taxon>Bacillati</taxon>
        <taxon>Actinomycetota</taxon>
        <taxon>Actinomycetes</taxon>
        <taxon>Mycobacteriales</taxon>
        <taxon>Mycobacteriaceae</taxon>
        <taxon>Mycolicibacterium</taxon>
    </lineage>
</organism>
<evidence type="ECO:0000313" key="2">
    <source>
        <dbReference type="EMBL" id="AVN58408.1"/>
    </source>
</evidence>
<protein>
    <submittedName>
        <fullName evidence="2">Uncharacterized protein</fullName>
    </submittedName>
</protein>
<feature type="compositionally biased region" description="Basic and acidic residues" evidence="1">
    <location>
        <begin position="111"/>
        <end position="121"/>
    </location>
</feature>
<dbReference type="RefSeq" id="WP_155921867.1">
    <property type="nucleotide sequence ID" value="NZ_MF600313.1"/>
</dbReference>
<evidence type="ECO:0000256" key="1">
    <source>
        <dbReference type="SAM" id="MobiDB-lite"/>
    </source>
</evidence>
<proteinExistence type="predicted"/>
<gene>
    <name evidence="2" type="ORF">B5P44_p00113</name>
</gene>
<accession>A0A343VR84</accession>